<dbReference type="RefSeq" id="WP_009134230.1">
    <property type="nucleotide sequence ID" value="NZ_CP102250.1"/>
</dbReference>
<dbReference type="GO" id="GO:0003700">
    <property type="term" value="F:DNA-binding transcription factor activity"/>
    <property type="evidence" value="ECO:0007669"/>
    <property type="project" value="InterPro"/>
</dbReference>
<accession>G5H9V9</accession>
<evidence type="ECO:0000256" key="3">
    <source>
        <dbReference type="ARBA" id="ARBA00023125"/>
    </source>
</evidence>
<dbReference type="Proteomes" id="UP000006008">
    <property type="component" value="Unassembled WGS sequence"/>
</dbReference>
<comment type="caution">
    <text evidence="6">The sequence shown here is derived from an EMBL/GenBank/DDBJ whole genome shotgun (WGS) entry which is preliminary data.</text>
</comment>
<organism evidence="6 7">
    <name type="scientific">Alistipes indistinctus YIT 12060</name>
    <dbReference type="NCBI Taxonomy" id="742725"/>
    <lineage>
        <taxon>Bacteria</taxon>
        <taxon>Pseudomonadati</taxon>
        <taxon>Bacteroidota</taxon>
        <taxon>Bacteroidia</taxon>
        <taxon>Bacteroidales</taxon>
        <taxon>Rikenellaceae</taxon>
        <taxon>Alistipes</taxon>
    </lineage>
</organism>
<dbReference type="InterPro" id="IPR036388">
    <property type="entry name" value="WH-like_DNA-bd_sf"/>
</dbReference>
<dbReference type="PANTHER" id="PTHR30126:SF39">
    <property type="entry name" value="HTH-TYPE TRANSCRIPTIONAL REGULATOR CYSL"/>
    <property type="match status" value="1"/>
</dbReference>
<evidence type="ECO:0000259" key="5">
    <source>
        <dbReference type="PROSITE" id="PS50931"/>
    </source>
</evidence>
<protein>
    <recommendedName>
        <fullName evidence="5">HTH lysR-type domain-containing protein</fullName>
    </recommendedName>
</protein>
<dbReference type="Pfam" id="PF03466">
    <property type="entry name" value="LysR_substrate"/>
    <property type="match status" value="1"/>
</dbReference>
<dbReference type="InterPro" id="IPR000847">
    <property type="entry name" value="LysR_HTH_N"/>
</dbReference>
<keyword evidence="7" id="KW-1185">Reference proteome</keyword>
<evidence type="ECO:0000256" key="2">
    <source>
        <dbReference type="ARBA" id="ARBA00023015"/>
    </source>
</evidence>
<dbReference type="Pfam" id="PF00126">
    <property type="entry name" value="HTH_1"/>
    <property type="match status" value="1"/>
</dbReference>
<dbReference type="InterPro" id="IPR036390">
    <property type="entry name" value="WH_DNA-bd_sf"/>
</dbReference>
<sequence length="300" mass="33860">MLTDFRLKVFKTVADRLSFTKAAAELLISQPAVTKQINELERLLGKPLFLRHGNRISLTDDGVRLLEYANRILALYGELRDAFVEEQGAFSGEIRLGASTTLSQYVLPGLLAKFRKLYPDVRVTLFNGNTEQIERQIADGKLDFGMIEGTASNPALHYELFMDDELVLVTSASNTSFTREEITAADLPALPLVIRENGSGTLDVLSRELSRHGLSLRQLHIEMQLGSTESIKHYLFYSDTFAFVSVQAVLDELAANRLRVVEVGDMELVRRFSFVTAHGQRSRLTDLFKQFCLNHYNRKL</sequence>
<name>G5H9V9_9BACT</name>
<dbReference type="GO" id="GO:0000976">
    <property type="term" value="F:transcription cis-regulatory region binding"/>
    <property type="evidence" value="ECO:0007669"/>
    <property type="project" value="TreeGrafter"/>
</dbReference>
<evidence type="ECO:0000256" key="1">
    <source>
        <dbReference type="ARBA" id="ARBA00009437"/>
    </source>
</evidence>
<dbReference type="PROSITE" id="PS50931">
    <property type="entry name" value="HTH_LYSR"/>
    <property type="match status" value="1"/>
</dbReference>
<dbReference type="SUPFAM" id="SSF53850">
    <property type="entry name" value="Periplasmic binding protein-like II"/>
    <property type="match status" value="1"/>
</dbReference>
<comment type="similarity">
    <text evidence="1">Belongs to the LysR transcriptional regulatory family.</text>
</comment>
<dbReference type="PRINTS" id="PR00039">
    <property type="entry name" value="HTHLYSR"/>
</dbReference>
<evidence type="ECO:0000256" key="4">
    <source>
        <dbReference type="ARBA" id="ARBA00023163"/>
    </source>
</evidence>
<feature type="domain" description="HTH lysR-type" evidence="5">
    <location>
        <begin position="1"/>
        <end position="59"/>
    </location>
</feature>
<keyword evidence="3" id="KW-0238">DNA-binding</keyword>
<dbReference type="GeneID" id="92815539"/>
<gene>
    <name evidence="6" type="ORF">HMPREF9450_01424</name>
</gene>
<dbReference type="OrthoDB" id="9785745at2"/>
<evidence type="ECO:0000313" key="7">
    <source>
        <dbReference type="Proteomes" id="UP000006008"/>
    </source>
</evidence>
<dbReference type="STRING" id="742725.HMPREF9450_01424"/>
<dbReference type="PATRIC" id="fig|742725.3.peg.1507"/>
<dbReference type="EMBL" id="ADLD01000013">
    <property type="protein sequence ID" value="EHB91375.1"/>
    <property type="molecule type" value="Genomic_DNA"/>
</dbReference>
<dbReference type="HOGENOM" id="CLU_039613_6_1_10"/>
<dbReference type="FunFam" id="1.10.10.10:FF:000001">
    <property type="entry name" value="LysR family transcriptional regulator"/>
    <property type="match status" value="1"/>
</dbReference>
<dbReference type="InterPro" id="IPR005119">
    <property type="entry name" value="LysR_subst-bd"/>
</dbReference>
<dbReference type="SUPFAM" id="SSF46785">
    <property type="entry name" value="Winged helix' DNA-binding domain"/>
    <property type="match status" value="1"/>
</dbReference>
<dbReference type="Gene3D" id="1.10.10.10">
    <property type="entry name" value="Winged helix-like DNA-binding domain superfamily/Winged helix DNA-binding domain"/>
    <property type="match status" value="1"/>
</dbReference>
<evidence type="ECO:0000313" key="6">
    <source>
        <dbReference type="EMBL" id="EHB91375.1"/>
    </source>
</evidence>
<dbReference type="Gene3D" id="3.40.190.10">
    <property type="entry name" value="Periplasmic binding protein-like II"/>
    <property type="match status" value="2"/>
</dbReference>
<dbReference type="CDD" id="cd08420">
    <property type="entry name" value="PBP2_CysL_like"/>
    <property type="match status" value="1"/>
</dbReference>
<dbReference type="eggNOG" id="COG0583">
    <property type="taxonomic scope" value="Bacteria"/>
</dbReference>
<proteinExistence type="inferred from homology"/>
<reference evidence="6 7" key="1">
    <citation type="submission" date="2011-08" db="EMBL/GenBank/DDBJ databases">
        <title>The Genome Sequence of Alistipes indistinctus YIT 12060.</title>
        <authorList>
            <consortium name="The Broad Institute Genome Sequencing Platform"/>
            <person name="Earl A."/>
            <person name="Ward D."/>
            <person name="Feldgarden M."/>
            <person name="Gevers D."/>
            <person name="Morotomi M."/>
            <person name="Young S.K."/>
            <person name="Zeng Q."/>
            <person name="Gargeya S."/>
            <person name="Fitzgerald M."/>
            <person name="Haas B."/>
            <person name="Abouelleil A."/>
            <person name="Alvarado L."/>
            <person name="Arachchi H.M."/>
            <person name="Berlin A."/>
            <person name="Brown A."/>
            <person name="Chapman S.B."/>
            <person name="Chen Z."/>
            <person name="Dunbar C."/>
            <person name="Freedman E."/>
            <person name="Gearin G."/>
            <person name="Gellesch M."/>
            <person name="Goldberg J."/>
            <person name="Griggs A."/>
            <person name="Gujja S."/>
            <person name="Heiman D."/>
            <person name="Howarth C."/>
            <person name="Larson L."/>
            <person name="Lui A."/>
            <person name="MacDonald P.J.P."/>
            <person name="Montmayeur A."/>
            <person name="Murphy C."/>
            <person name="Neiman D."/>
            <person name="Pearson M."/>
            <person name="Priest M."/>
            <person name="Roberts A."/>
            <person name="Saif S."/>
            <person name="Shea T."/>
            <person name="Shenoy N."/>
            <person name="Sisk P."/>
            <person name="Stolte C."/>
            <person name="Sykes S."/>
            <person name="Wortman J."/>
            <person name="Nusbaum C."/>
            <person name="Birren B."/>
        </authorList>
    </citation>
    <scope>NUCLEOTIDE SEQUENCE [LARGE SCALE GENOMIC DNA]</scope>
    <source>
        <strain evidence="6 7">YIT 12060</strain>
    </source>
</reference>
<keyword evidence="4" id="KW-0804">Transcription</keyword>
<keyword evidence="2" id="KW-0805">Transcription regulation</keyword>
<dbReference type="PANTHER" id="PTHR30126">
    <property type="entry name" value="HTH-TYPE TRANSCRIPTIONAL REGULATOR"/>
    <property type="match status" value="1"/>
</dbReference>
<dbReference type="AlphaFoldDB" id="G5H9V9"/>